<reference evidence="2" key="1">
    <citation type="journal article" date="2019" name="Int. J. Syst. Evol. Microbiol.">
        <title>The Global Catalogue of Microorganisms (GCM) 10K type strain sequencing project: providing services to taxonomists for standard genome sequencing and annotation.</title>
        <authorList>
            <consortium name="The Broad Institute Genomics Platform"/>
            <consortium name="The Broad Institute Genome Sequencing Center for Infectious Disease"/>
            <person name="Wu L."/>
            <person name="Ma J."/>
        </authorList>
    </citation>
    <scope>NUCLEOTIDE SEQUENCE [LARGE SCALE GENOMIC DNA]</scope>
    <source>
        <strain evidence="2">KCTC 52042</strain>
    </source>
</reference>
<dbReference type="NCBIfam" id="TIGR02436">
    <property type="entry name" value="four helix bundle protein"/>
    <property type="match status" value="1"/>
</dbReference>
<protein>
    <submittedName>
        <fullName evidence="1">Four helix bundle protein</fullName>
    </submittedName>
</protein>
<name>A0ABW5JH39_9BACT</name>
<dbReference type="InterPro" id="IPR036583">
    <property type="entry name" value="23S_rRNA_IVS_sf"/>
</dbReference>
<dbReference type="PANTHER" id="PTHR38471:SF2">
    <property type="entry name" value="FOUR HELIX BUNDLE PROTEIN"/>
    <property type="match status" value="1"/>
</dbReference>
<dbReference type="RefSeq" id="WP_390297278.1">
    <property type="nucleotide sequence ID" value="NZ_JBHULI010000001.1"/>
</dbReference>
<dbReference type="Proteomes" id="UP001597460">
    <property type="component" value="Unassembled WGS sequence"/>
</dbReference>
<evidence type="ECO:0000313" key="2">
    <source>
        <dbReference type="Proteomes" id="UP001597460"/>
    </source>
</evidence>
<dbReference type="Gene3D" id="1.20.1440.60">
    <property type="entry name" value="23S rRNA-intervening sequence"/>
    <property type="match status" value="1"/>
</dbReference>
<dbReference type="SUPFAM" id="SSF158446">
    <property type="entry name" value="IVS-encoded protein-like"/>
    <property type="match status" value="1"/>
</dbReference>
<proteinExistence type="predicted"/>
<dbReference type="InterPro" id="IPR012657">
    <property type="entry name" value="23S_rRNA-intervening_sequence"/>
</dbReference>
<accession>A0ABW5JH39</accession>
<comment type="caution">
    <text evidence="1">The sequence shown here is derived from an EMBL/GenBank/DDBJ whole genome shotgun (WGS) entry which is preliminary data.</text>
</comment>
<keyword evidence="2" id="KW-1185">Reference proteome</keyword>
<evidence type="ECO:0000313" key="1">
    <source>
        <dbReference type="EMBL" id="MFD2531025.1"/>
    </source>
</evidence>
<sequence>MTKITRFQDLNCWKEARILVKKNYKISSQGAFSKDYGLRDQVRRASVSIMTNIAEGFSRFHRKDSVRFFDFAQSSAAEVQSLLYVAEDLGYISQENAESLREDALRCQKMTLSLIKHFKNT</sequence>
<dbReference type="PANTHER" id="PTHR38471">
    <property type="entry name" value="FOUR HELIX BUNDLE PROTEIN"/>
    <property type="match status" value="1"/>
</dbReference>
<dbReference type="CDD" id="cd16377">
    <property type="entry name" value="23S_rRNA_IVP_like"/>
    <property type="match status" value="1"/>
</dbReference>
<organism evidence="1 2">
    <name type="scientific">Gracilimonas halophila</name>
    <dbReference type="NCBI Taxonomy" id="1834464"/>
    <lineage>
        <taxon>Bacteria</taxon>
        <taxon>Pseudomonadati</taxon>
        <taxon>Balneolota</taxon>
        <taxon>Balneolia</taxon>
        <taxon>Balneolales</taxon>
        <taxon>Balneolaceae</taxon>
        <taxon>Gracilimonas</taxon>
    </lineage>
</organism>
<dbReference type="EMBL" id="JBHULI010000001">
    <property type="protein sequence ID" value="MFD2531025.1"/>
    <property type="molecule type" value="Genomic_DNA"/>
</dbReference>
<gene>
    <name evidence="1" type="ORF">ACFSVN_01035</name>
</gene>
<dbReference type="Pfam" id="PF05635">
    <property type="entry name" value="23S_rRNA_IVP"/>
    <property type="match status" value="1"/>
</dbReference>